<dbReference type="Proteomes" id="UP001595755">
    <property type="component" value="Unassembled WGS sequence"/>
</dbReference>
<dbReference type="InterPro" id="IPR038081">
    <property type="entry name" value="CalX-like_sf"/>
</dbReference>
<keyword evidence="3" id="KW-0106">Calcium</keyword>
<comment type="caution">
    <text evidence="6">The sequence shown here is derived from an EMBL/GenBank/DDBJ whole genome shotgun (WGS) entry which is preliminary data.</text>
</comment>
<dbReference type="Pfam" id="PF00395">
    <property type="entry name" value="SLH"/>
    <property type="match status" value="3"/>
</dbReference>
<evidence type="ECO:0000313" key="6">
    <source>
        <dbReference type="EMBL" id="MFC4306556.1"/>
    </source>
</evidence>
<feature type="domain" description="SLH" evidence="5">
    <location>
        <begin position="717"/>
        <end position="780"/>
    </location>
</feature>
<dbReference type="CDD" id="cd00063">
    <property type="entry name" value="FN3"/>
    <property type="match status" value="1"/>
</dbReference>
<dbReference type="PANTHER" id="PTHR46580:SF4">
    <property type="entry name" value="ATP_GTP-BINDING PROTEIN"/>
    <property type="match status" value="1"/>
</dbReference>
<evidence type="ECO:0000256" key="3">
    <source>
        <dbReference type="ARBA" id="ARBA00022837"/>
    </source>
</evidence>
<proteinExistence type="predicted"/>
<dbReference type="EMBL" id="JBHSED010000065">
    <property type="protein sequence ID" value="MFC4306556.1"/>
    <property type="molecule type" value="Genomic_DNA"/>
</dbReference>
<dbReference type="SUPFAM" id="SSF141072">
    <property type="entry name" value="CalX-like"/>
    <property type="match status" value="1"/>
</dbReference>
<keyword evidence="1" id="KW-0732">Signal</keyword>
<evidence type="ECO:0000256" key="2">
    <source>
        <dbReference type="ARBA" id="ARBA00022737"/>
    </source>
</evidence>
<evidence type="ECO:0000259" key="5">
    <source>
        <dbReference type="PROSITE" id="PS51272"/>
    </source>
</evidence>
<dbReference type="Pfam" id="PF03160">
    <property type="entry name" value="Calx-beta"/>
    <property type="match status" value="1"/>
</dbReference>
<dbReference type="RefSeq" id="WP_204602478.1">
    <property type="nucleotide sequence ID" value="NZ_JBHSED010000065.1"/>
</dbReference>
<feature type="domain" description="Fibronectin type-III" evidence="4">
    <location>
        <begin position="511"/>
        <end position="603"/>
    </location>
</feature>
<keyword evidence="2" id="KW-0677">Repeat</keyword>
<dbReference type="InterPro" id="IPR013517">
    <property type="entry name" value="FG-GAP"/>
</dbReference>
<dbReference type="Gene3D" id="2.130.10.130">
    <property type="entry name" value="Integrin alpha, N-terminal"/>
    <property type="match status" value="1"/>
</dbReference>
<dbReference type="InterPro" id="IPR013783">
    <property type="entry name" value="Ig-like_fold"/>
</dbReference>
<dbReference type="InterPro" id="IPR003644">
    <property type="entry name" value="Calx_beta"/>
</dbReference>
<dbReference type="Pfam" id="PF00041">
    <property type="entry name" value="fn3"/>
    <property type="match status" value="1"/>
</dbReference>
<dbReference type="Gene3D" id="2.40.128.340">
    <property type="match status" value="1"/>
</dbReference>
<sequence length="902" mass="94209">MSNGIPKRRWRSLALVVSLMLGIVGLQAGASAAGLLREAEDYQLSSVAYKMTAGDFNRDGISDLAVSVYGMNTIQIWLGNGDGTFRVGESYVATFPSNLATDDFNGDGNLDLVTFDMESSIPLQFSWFLSGNGDGTFAHPSMLLNVSTFGPYSNPGFIVGDFNGDGKPDLSVTLGYAAAVALGDGTGSFLPYVETPVGSPIKKCQPADLDGDGKTDLGCLNGNGMLTALFSEGDGTFSVASDIWVGGSPVALDSHDVNGDGLSDIVVSGSAAPGIYIVFGSRDRHLNHSDSFLTSRDASGLNHGDYDGDGRTDIALIRADRISILLKNEDGTYSPEGEYEAEPGHYIWSGSSVGGKFNGDNRTDIAVLTVLNNSTAHLLVFNSGNPGTFRLASSAYSASEGDSSITVAVYRDGGSYDQETVDYATSDGTARAGSDYAATSGTLVFGPGETYRTISIPILDDSEDEEDETFTFALSNPSGGASIASPAAAVVTIVDDDPPGPIPDTDAPTWPADALLGATAITQTSLVLDWPAASDNVGVDAYEIYEASAPAPIATVSESVYSYSVKGLTAGTGYAFTVVAKDAASNESAGLSRALSTGAIPPSVPKTSSGPASPLSGNANVKELVLLANGLKLQLTPRFANGITEYTATTEADEIEIRITPEDALAVVTQGEETLKGSKKFPLRIGKNTMVFALKAQDGTVNKITIAIERIPHRTEEMACSFADLDGHWARAQLCEALQNGIVQGASAASFEPDRSVTRAEFAVMLLRALGASSDDEPSGYVPFGDAGDIPAWAVPAIRYATANGILTGYPGGDLRPGAPISRAEMAVMLGRAMKWPSASTPARTSFSDDSLIPSWAQPYAREALNRGLMQGKGSNRFAPEAAASRAESAVVVLRMLQNSNE</sequence>
<dbReference type="Gene3D" id="2.60.40.2030">
    <property type="match status" value="1"/>
</dbReference>
<accession>A0ABV8SG60</accession>
<dbReference type="InterPro" id="IPR028994">
    <property type="entry name" value="Integrin_alpha_N"/>
</dbReference>
<feature type="domain" description="SLH" evidence="5">
    <location>
        <begin position="781"/>
        <end position="844"/>
    </location>
</feature>
<dbReference type="PROSITE" id="PS51272">
    <property type="entry name" value="SLH"/>
    <property type="match status" value="3"/>
</dbReference>
<feature type="domain" description="SLH" evidence="5">
    <location>
        <begin position="845"/>
        <end position="902"/>
    </location>
</feature>
<evidence type="ECO:0000256" key="1">
    <source>
        <dbReference type="ARBA" id="ARBA00022729"/>
    </source>
</evidence>
<gene>
    <name evidence="6" type="ORF">ACFO1S_24355</name>
</gene>
<evidence type="ECO:0000259" key="4">
    <source>
        <dbReference type="PROSITE" id="PS50853"/>
    </source>
</evidence>
<dbReference type="SUPFAM" id="SSF49265">
    <property type="entry name" value="Fibronectin type III"/>
    <property type="match status" value="1"/>
</dbReference>
<protein>
    <submittedName>
        <fullName evidence="6">FG-GAP-like repeat-containing protein</fullName>
    </submittedName>
</protein>
<dbReference type="Pfam" id="PF13517">
    <property type="entry name" value="FG-GAP_3"/>
    <property type="match status" value="3"/>
</dbReference>
<organism evidence="6 7">
    <name type="scientific">Cohnella boryungensis</name>
    <dbReference type="NCBI Taxonomy" id="768479"/>
    <lineage>
        <taxon>Bacteria</taxon>
        <taxon>Bacillati</taxon>
        <taxon>Bacillota</taxon>
        <taxon>Bacilli</taxon>
        <taxon>Bacillales</taxon>
        <taxon>Paenibacillaceae</taxon>
        <taxon>Cohnella</taxon>
    </lineage>
</organism>
<dbReference type="InterPro" id="IPR001119">
    <property type="entry name" value="SLH_dom"/>
</dbReference>
<evidence type="ECO:0000313" key="7">
    <source>
        <dbReference type="Proteomes" id="UP001595755"/>
    </source>
</evidence>
<dbReference type="SMART" id="SM00237">
    <property type="entry name" value="Calx_beta"/>
    <property type="match status" value="1"/>
</dbReference>
<name>A0ABV8SG60_9BACL</name>
<dbReference type="InterPro" id="IPR003961">
    <property type="entry name" value="FN3_dom"/>
</dbReference>
<dbReference type="Gene3D" id="2.60.40.10">
    <property type="entry name" value="Immunoglobulins"/>
    <property type="match status" value="1"/>
</dbReference>
<dbReference type="InterPro" id="IPR036116">
    <property type="entry name" value="FN3_sf"/>
</dbReference>
<dbReference type="SUPFAM" id="SSF69318">
    <property type="entry name" value="Integrin alpha N-terminal domain"/>
    <property type="match status" value="1"/>
</dbReference>
<dbReference type="PROSITE" id="PS50853">
    <property type="entry name" value="FN3"/>
    <property type="match status" value="1"/>
</dbReference>
<dbReference type="PANTHER" id="PTHR46580">
    <property type="entry name" value="SENSOR KINASE-RELATED"/>
    <property type="match status" value="1"/>
</dbReference>
<reference evidence="7" key="1">
    <citation type="journal article" date="2019" name="Int. J. Syst. Evol. Microbiol.">
        <title>The Global Catalogue of Microorganisms (GCM) 10K type strain sequencing project: providing services to taxonomists for standard genome sequencing and annotation.</title>
        <authorList>
            <consortium name="The Broad Institute Genomics Platform"/>
            <consortium name="The Broad Institute Genome Sequencing Center for Infectious Disease"/>
            <person name="Wu L."/>
            <person name="Ma J."/>
        </authorList>
    </citation>
    <scope>NUCLEOTIDE SEQUENCE [LARGE SCALE GENOMIC DNA]</scope>
    <source>
        <strain evidence="7">CGMCC 4.1641</strain>
    </source>
</reference>
<keyword evidence="7" id="KW-1185">Reference proteome</keyword>